<comment type="similarity">
    <text evidence="1">Belongs to the bactofilin family.</text>
</comment>
<dbReference type="EMBL" id="JBCHKQ010000005">
    <property type="protein sequence ID" value="MEM5948813.1"/>
    <property type="molecule type" value="Genomic_DNA"/>
</dbReference>
<dbReference type="PANTHER" id="PTHR35024:SF4">
    <property type="entry name" value="POLYMER-FORMING CYTOSKELETAL PROTEIN"/>
    <property type="match status" value="1"/>
</dbReference>
<evidence type="ECO:0000313" key="2">
    <source>
        <dbReference type="EMBL" id="MEM5948813.1"/>
    </source>
</evidence>
<keyword evidence="3" id="KW-1185">Reference proteome</keyword>
<name>A0ABU9UDS0_9SPIR</name>
<reference evidence="2 3" key="1">
    <citation type="submission" date="2024-03" db="EMBL/GenBank/DDBJ databases">
        <title>Ignisphaera cupida sp. nov., a hyperthermophilic hydrolytic archaeon from a hot spring of Kamchatka, and proposal of Ignisphaeraceae fam. nov.</title>
        <authorList>
            <person name="Podosokorskaya O.A."/>
            <person name="Elcheninov A.G."/>
            <person name="Maltseva A.I."/>
            <person name="Zayulina K.S."/>
            <person name="Novikov A."/>
            <person name="Merkel A.Y."/>
        </authorList>
    </citation>
    <scope>NUCLEOTIDE SEQUENCE [LARGE SCALE GENOMIC DNA]</scope>
    <source>
        <strain evidence="2 3">38H-sp</strain>
    </source>
</reference>
<comment type="caution">
    <text evidence="2">The sequence shown here is derived from an EMBL/GenBank/DDBJ whole genome shotgun (WGS) entry which is preliminary data.</text>
</comment>
<proteinExistence type="inferred from homology"/>
<dbReference type="Pfam" id="PF04519">
    <property type="entry name" value="Bactofilin"/>
    <property type="match status" value="1"/>
</dbReference>
<evidence type="ECO:0000256" key="1">
    <source>
        <dbReference type="ARBA" id="ARBA00044755"/>
    </source>
</evidence>
<dbReference type="PROSITE" id="PS51257">
    <property type="entry name" value="PROKAR_LIPOPROTEIN"/>
    <property type="match status" value="1"/>
</dbReference>
<accession>A0ABU9UDS0</accession>
<dbReference type="Proteomes" id="UP001466331">
    <property type="component" value="Unassembled WGS sequence"/>
</dbReference>
<dbReference type="PANTHER" id="PTHR35024">
    <property type="entry name" value="HYPOTHETICAL CYTOSOLIC PROTEIN"/>
    <property type="match status" value="1"/>
</dbReference>
<sequence length="123" mass="12563">MKALKETHINSIVGAGCRIEGKINGAHFLRIDGDVIGSLSASGKIVVGKSARCEGSLYAKEISIGGVVRGDLIAEEKIIILSSAIVMGNIEAPYLVVEEGAVLHATCIVGMEISSGKTAVGAG</sequence>
<evidence type="ECO:0000313" key="3">
    <source>
        <dbReference type="Proteomes" id="UP001466331"/>
    </source>
</evidence>
<gene>
    <name evidence="2" type="ORF">WKV44_09705</name>
</gene>
<dbReference type="RefSeq" id="WP_420070263.1">
    <property type="nucleotide sequence ID" value="NZ_JBCHKQ010000005.1"/>
</dbReference>
<protein>
    <submittedName>
        <fullName evidence="2">Polymer-forming cytoskeletal protein</fullName>
    </submittedName>
</protein>
<organism evidence="2 3">
    <name type="scientific">Rarispira pelagica</name>
    <dbReference type="NCBI Taxonomy" id="3141764"/>
    <lineage>
        <taxon>Bacteria</taxon>
        <taxon>Pseudomonadati</taxon>
        <taxon>Spirochaetota</taxon>
        <taxon>Spirochaetia</taxon>
        <taxon>Winmispirales</taxon>
        <taxon>Winmispiraceae</taxon>
        <taxon>Rarispira</taxon>
    </lineage>
</organism>
<dbReference type="InterPro" id="IPR007607">
    <property type="entry name" value="BacA/B"/>
</dbReference>